<protein>
    <submittedName>
        <fullName evidence="2">Uncharacterized protein</fullName>
    </submittedName>
</protein>
<proteinExistence type="predicted"/>
<name>A0A0S2I3J2_9BACT</name>
<dbReference type="EMBL" id="CP013118">
    <property type="protein sequence ID" value="ALO16864.1"/>
    <property type="molecule type" value="Genomic_DNA"/>
</dbReference>
<reference evidence="2 3" key="1">
    <citation type="submission" date="2015-11" db="EMBL/GenBank/DDBJ databases">
        <title>Description and complete genome sequence of a novel strain predominating in hypersaline microbial mats and representing a new family of the Bacteriodetes phylum.</title>
        <authorList>
            <person name="Spring S."/>
            <person name="Bunk B."/>
            <person name="Sproer C."/>
            <person name="Klenk H.-P."/>
        </authorList>
    </citation>
    <scope>NUCLEOTIDE SEQUENCE [LARGE SCALE GENOMIC DNA]</scope>
    <source>
        <strain evidence="2 3">L21-Spi-D4</strain>
    </source>
</reference>
<evidence type="ECO:0000256" key="1">
    <source>
        <dbReference type="SAM" id="SignalP"/>
    </source>
</evidence>
<dbReference type="STRING" id="1307839.L21SP5_03250"/>
<keyword evidence="1" id="KW-0732">Signal</keyword>
<dbReference type="KEGG" id="blq:L21SP5_03250"/>
<accession>A0A0S2I3J2</accession>
<evidence type="ECO:0000313" key="3">
    <source>
        <dbReference type="Proteomes" id="UP000064893"/>
    </source>
</evidence>
<dbReference type="OrthoDB" id="1081166at2"/>
<evidence type="ECO:0000313" key="2">
    <source>
        <dbReference type="EMBL" id="ALO16864.1"/>
    </source>
</evidence>
<feature type="signal peptide" evidence="1">
    <location>
        <begin position="1"/>
        <end position="23"/>
    </location>
</feature>
<feature type="chain" id="PRO_5006599471" evidence="1">
    <location>
        <begin position="24"/>
        <end position="190"/>
    </location>
</feature>
<sequence length="190" mass="21161" precursor="true">MKTPTIAQTLFMLILVAIFTLSACSDDDNNENYGEGEGTVTVEDSSYILDQGLRTIYDNGDGLFVHNIMLHSSSLNNPDENGYYVHFYFFTDSKTLSGQTIEYTHPNENIPNTIYFAFLKLGFDSDNQTHEQAYDVKDGSLTVSKEGGNFDISFDFITTKKDSAGNVLAQDIPMYGNYSGSLTFEGINKK</sequence>
<gene>
    <name evidence="2" type="ORF">L21SP5_03250</name>
</gene>
<dbReference type="PROSITE" id="PS51257">
    <property type="entry name" value="PROKAR_LIPOPROTEIN"/>
    <property type="match status" value="1"/>
</dbReference>
<dbReference type="RefSeq" id="WP_057954210.1">
    <property type="nucleotide sequence ID" value="NZ_CP013118.1"/>
</dbReference>
<organism evidence="2 3">
    <name type="scientific">Salinivirga cyanobacteriivorans</name>
    <dbReference type="NCBI Taxonomy" id="1307839"/>
    <lineage>
        <taxon>Bacteria</taxon>
        <taxon>Pseudomonadati</taxon>
        <taxon>Bacteroidota</taxon>
        <taxon>Bacteroidia</taxon>
        <taxon>Bacteroidales</taxon>
        <taxon>Salinivirgaceae</taxon>
        <taxon>Salinivirga</taxon>
    </lineage>
</organism>
<dbReference type="AlphaFoldDB" id="A0A0S2I3J2"/>
<dbReference type="Proteomes" id="UP000064893">
    <property type="component" value="Chromosome"/>
</dbReference>
<keyword evidence="3" id="KW-1185">Reference proteome</keyword>